<dbReference type="InterPro" id="IPR027417">
    <property type="entry name" value="P-loop_NTPase"/>
</dbReference>
<reference evidence="1 2" key="1">
    <citation type="journal article" date="2014" name="PLoS Genet.">
        <title>Phylogenetically driven sequencing of extremely halophilic archaea reveals strategies for static and dynamic osmo-response.</title>
        <authorList>
            <person name="Becker E.A."/>
            <person name="Seitzer P.M."/>
            <person name="Tritt A."/>
            <person name="Larsen D."/>
            <person name="Krusor M."/>
            <person name="Yao A.I."/>
            <person name="Wu D."/>
            <person name="Madern D."/>
            <person name="Eisen J.A."/>
            <person name="Darling A.E."/>
            <person name="Facciotti M.T."/>
        </authorList>
    </citation>
    <scope>NUCLEOTIDE SEQUENCE [LARGE SCALE GENOMIC DNA]</scope>
    <source>
        <strain evidence="1 2">GA33</strain>
    </source>
</reference>
<evidence type="ECO:0000313" key="1">
    <source>
        <dbReference type="EMBL" id="ELY39868.1"/>
    </source>
</evidence>
<dbReference type="RefSeq" id="WP_006090820.1">
    <property type="nucleotide sequence ID" value="NZ_AOHW01000036.1"/>
</dbReference>
<evidence type="ECO:0008006" key="3">
    <source>
        <dbReference type="Google" id="ProtNLM"/>
    </source>
</evidence>
<dbReference type="OrthoDB" id="117727at2157"/>
<organism evidence="1 2">
    <name type="scientific">Natronorubrum tibetense GA33</name>
    <dbReference type="NCBI Taxonomy" id="1114856"/>
    <lineage>
        <taxon>Archaea</taxon>
        <taxon>Methanobacteriati</taxon>
        <taxon>Methanobacteriota</taxon>
        <taxon>Stenosarchaea group</taxon>
        <taxon>Halobacteria</taxon>
        <taxon>Halobacteriales</taxon>
        <taxon>Natrialbaceae</taxon>
        <taxon>Natronorubrum</taxon>
    </lineage>
</organism>
<dbReference type="STRING" id="1114856.GCA_000383975_03309"/>
<protein>
    <recommendedName>
        <fullName evidence="3">ATP-binding protein</fullName>
    </recommendedName>
</protein>
<dbReference type="eggNOG" id="arCOG06460">
    <property type="taxonomic scope" value="Archaea"/>
</dbReference>
<keyword evidence="2" id="KW-1185">Reference proteome</keyword>
<gene>
    <name evidence="1" type="ORF">C496_14361</name>
</gene>
<dbReference type="EMBL" id="AOHW01000036">
    <property type="protein sequence ID" value="ELY39868.1"/>
    <property type="molecule type" value="Genomic_DNA"/>
</dbReference>
<evidence type="ECO:0000313" key="2">
    <source>
        <dbReference type="Proteomes" id="UP000011599"/>
    </source>
</evidence>
<sequence>MSQSPFSIDPDTAIPILTRLQQGVPPEPESIQYIRVGRKDEERRLCDKPIEGLQSLKRGSGQIYFVLGDFGYGKSFFINLLSQRATDMNMVRSRFDLQDIQDIADKTDLYTNIVRNIRYPDERGEGLVPLFRRFCEEVDRSDFDRIATERGFYGHPIYNMLSNLLEAWEKGQLRVEKDEVTLDQSQVLTAVTSYLQGEDVPLEGLHAIGKVGFDHISKEDEYEYLQHIRSLVLELGYDGVVVLLDEAAEQLEWSPDSGTTQRLIDLYNKCFQQGKFDHMMFVFVGNQDKWDTLIDETGHQALSDRYRAKKVVLGELTEEDYVDLVERVAHLVTVAHDRSVSLTETEAREIVTNAASEYGGVSELSPRRLLLFPRRKENDTTLVDLISDK</sequence>
<dbReference type="AlphaFoldDB" id="L9VUB9"/>
<dbReference type="PATRIC" id="fig|1114856.3.peg.2971"/>
<dbReference type="Proteomes" id="UP000011599">
    <property type="component" value="Unassembled WGS sequence"/>
</dbReference>
<dbReference type="Pfam" id="PF10923">
    <property type="entry name" value="BrxC_BrxD"/>
    <property type="match status" value="1"/>
</dbReference>
<accession>L9VUB9</accession>
<comment type="caution">
    <text evidence="1">The sequence shown here is derived from an EMBL/GenBank/DDBJ whole genome shotgun (WGS) entry which is preliminary data.</text>
</comment>
<dbReference type="SUPFAM" id="SSF52540">
    <property type="entry name" value="P-loop containing nucleoside triphosphate hydrolases"/>
    <property type="match status" value="1"/>
</dbReference>
<dbReference type="InterPro" id="IPR021228">
    <property type="entry name" value="BrxD"/>
</dbReference>
<proteinExistence type="predicted"/>
<name>L9VUB9_9EURY</name>